<dbReference type="PROSITE" id="PS51750">
    <property type="entry name" value="BRO_N"/>
    <property type="match status" value="1"/>
</dbReference>
<sequence length="175" mass="20422">MNLSISPADDGLIPTRFVRYNRQLRALLIEQQAWFVVDDLGKLVNRPIEAQRIARLDHDQSRYERLRGRPEPQLLVSESGLYALLLVYCYHPENRSLRQWLSNEVVPALRDAPNHDVRLPRRRMQQLLGEALPVLDWQGNLWVRWRDAVGLMENHLRSTHPTVPAWLVARRGVSP</sequence>
<proteinExistence type="predicted"/>
<comment type="caution">
    <text evidence="2">The sequence shown here is derived from an EMBL/GenBank/DDBJ whole genome shotgun (WGS) entry which is preliminary data.</text>
</comment>
<name>A0A5R9QQ85_9PSED</name>
<organism evidence="2 3">
    <name type="scientific">Pseudomonas nicosulfuronedens</name>
    <dbReference type="NCBI Taxonomy" id="2571105"/>
    <lineage>
        <taxon>Bacteria</taxon>
        <taxon>Pseudomonadati</taxon>
        <taxon>Pseudomonadota</taxon>
        <taxon>Gammaproteobacteria</taxon>
        <taxon>Pseudomonadales</taxon>
        <taxon>Pseudomonadaceae</taxon>
        <taxon>Pseudomonas</taxon>
    </lineage>
</organism>
<evidence type="ECO:0000259" key="1">
    <source>
        <dbReference type="PROSITE" id="PS51750"/>
    </source>
</evidence>
<reference evidence="2 3" key="1">
    <citation type="submission" date="2019-04" db="EMBL/GenBank/DDBJ databases">
        <authorList>
            <person name="Li M."/>
        </authorList>
    </citation>
    <scope>NUCLEOTIDE SEQUENCE [LARGE SCALE GENOMIC DNA]</scope>
    <source>
        <strain evidence="2 3">LAM1902</strain>
    </source>
</reference>
<dbReference type="InterPro" id="IPR003497">
    <property type="entry name" value="BRO_N_domain"/>
</dbReference>
<dbReference type="EMBL" id="SWDV01000038">
    <property type="protein sequence ID" value="TLX71759.1"/>
    <property type="molecule type" value="Genomic_DNA"/>
</dbReference>
<accession>A0A5R9QQ85</accession>
<protein>
    <submittedName>
        <fullName evidence="2">Phage antirepressor</fullName>
    </submittedName>
</protein>
<dbReference type="OrthoDB" id="6982796at2"/>
<dbReference type="PANTHER" id="PTHR36180">
    <property type="entry name" value="DNA-BINDING PROTEIN-RELATED-RELATED"/>
    <property type="match status" value="1"/>
</dbReference>
<dbReference type="AlphaFoldDB" id="A0A5R9QQ85"/>
<dbReference type="SMART" id="SM01040">
    <property type="entry name" value="Bro-N"/>
    <property type="match status" value="1"/>
</dbReference>
<keyword evidence="3" id="KW-1185">Reference proteome</keyword>
<evidence type="ECO:0000313" key="3">
    <source>
        <dbReference type="Proteomes" id="UP000306635"/>
    </source>
</evidence>
<feature type="domain" description="Bro-N" evidence="1">
    <location>
        <begin position="2"/>
        <end position="113"/>
    </location>
</feature>
<dbReference type="PANTHER" id="PTHR36180:SF2">
    <property type="entry name" value="BRO FAMILY PROTEIN"/>
    <property type="match status" value="1"/>
</dbReference>
<gene>
    <name evidence="2" type="ORF">FAS41_24470</name>
</gene>
<dbReference type="Proteomes" id="UP000306635">
    <property type="component" value="Unassembled WGS sequence"/>
</dbReference>
<dbReference type="RefSeq" id="WP_138525955.1">
    <property type="nucleotide sequence ID" value="NZ_JAOCBK010000016.1"/>
</dbReference>
<evidence type="ECO:0000313" key="2">
    <source>
        <dbReference type="EMBL" id="TLX71759.1"/>
    </source>
</evidence>